<dbReference type="GO" id="GO:0008168">
    <property type="term" value="F:methyltransferase activity"/>
    <property type="evidence" value="ECO:0007669"/>
    <property type="project" value="UniProtKB-KW"/>
</dbReference>
<sequence>MSSIQNKFYSSVSKYYSEIFPFNPLQLQFVKSAVGELAEKRILDIGCATGELASQLATAGANVTGIDLNEDLLRQAVLNKKYSGAKFQKGNMINLKDDFENCVFDAVLCFGNTLVHLPSEEAVLKMLRGVCAVLRPGGKFLLQILNYDYILAGQVSELPVVESEKIRFLRRYVFDGSSSLVRFQTELQLKKEKQLISNEVPLYALKSAELFNLMKDAGFGEIQLFSNFQEEAFGGKHLPLVAKAVKNTIP</sequence>
<dbReference type="Proteomes" id="UP000184164">
    <property type="component" value="Unassembled WGS sequence"/>
</dbReference>
<dbReference type="PANTHER" id="PTHR43464:SF75">
    <property type="entry name" value="METHYLTRANSFERASE TYPE 11"/>
    <property type="match status" value="1"/>
</dbReference>
<dbReference type="PANTHER" id="PTHR43464">
    <property type="entry name" value="METHYLTRANSFERASE"/>
    <property type="match status" value="1"/>
</dbReference>
<organism evidence="2 3">
    <name type="scientific">Mariniphaga anaerophila</name>
    <dbReference type="NCBI Taxonomy" id="1484053"/>
    <lineage>
        <taxon>Bacteria</taxon>
        <taxon>Pseudomonadati</taxon>
        <taxon>Bacteroidota</taxon>
        <taxon>Bacteroidia</taxon>
        <taxon>Marinilabiliales</taxon>
        <taxon>Prolixibacteraceae</taxon>
        <taxon>Mariniphaga</taxon>
    </lineage>
</organism>
<keyword evidence="3" id="KW-1185">Reference proteome</keyword>
<protein>
    <submittedName>
        <fullName evidence="2">Methyltransferase domain-containing protein</fullName>
    </submittedName>
</protein>
<keyword evidence="2" id="KW-0489">Methyltransferase</keyword>
<evidence type="ECO:0000259" key="1">
    <source>
        <dbReference type="Pfam" id="PF13649"/>
    </source>
</evidence>
<dbReference type="GO" id="GO:0032259">
    <property type="term" value="P:methylation"/>
    <property type="evidence" value="ECO:0007669"/>
    <property type="project" value="UniProtKB-KW"/>
</dbReference>
<keyword evidence="2" id="KW-0808">Transferase</keyword>
<accession>A0A1M5AS57</accession>
<dbReference type="RefSeq" id="WP_073001625.1">
    <property type="nucleotide sequence ID" value="NZ_FQUM01000004.1"/>
</dbReference>
<dbReference type="InterPro" id="IPR029063">
    <property type="entry name" value="SAM-dependent_MTases_sf"/>
</dbReference>
<dbReference type="Gene3D" id="2.20.25.110">
    <property type="entry name" value="S-adenosyl-L-methionine-dependent methyltransferases"/>
    <property type="match status" value="1"/>
</dbReference>
<dbReference type="STRING" id="1484053.SAMN05444274_104446"/>
<dbReference type="EMBL" id="FQUM01000004">
    <property type="protein sequence ID" value="SHF33045.1"/>
    <property type="molecule type" value="Genomic_DNA"/>
</dbReference>
<dbReference type="Pfam" id="PF13649">
    <property type="entry name" value="Methyltransf_25"/>
    <property type="match status" value="1"/>
</dbReference>
<dbReference type="AlphaFoldDB" id="A0A1M5AS57"/>
<proteinExistence type="predicted"/>
<reference evidence="2 3" key="1">
    <citation type="submission" date="2016-11" db="EMBL/GenBank/DDBJ databases">
        <authorList>
            <person name="Jaros S."/>
            <person name="Januszkiewicz K."/>
            <person name="Wedrychowicz H."/>
        </authorList>
    </citation>
    <scope>NUCLEOTIDE SEQUENCE [LARGE SCALE GENOMIC DNA]</scope>
    <source>
        <strain evidence="2 3">DSM 26910</strain>
    </source>
</reference>
<gene>
    <name evidence="2" type="ORF">SAMN05444274_104446</name>
</gene>
<evidence type="ECO:0000313" key="2">
    <source>
        <dbReference type="EMBL" id="SHF33045.1"/>
    </source>
</evidence>
<dbReference type="OrthoDB" id="9789123at2"/>
<feature type="domain" description="Methyltransferase" evidence="1">
    <location>
        <begin position="42"/>
        <end position="138"/>
    </location>
</feature>
<dbReference type="SUPFAM" id="SSF53335">
    <property type="entry name" value="S-adenosyl-L-methionine-dependent methyltransferases"/>
    <property type="match status" value="1"/>
</dbReference>
<name>A0A1M5AS57_9BACT</name>
<evidence type="ECO:0000313" key="3">
    <source>
        <dbReference type="Proteomes" id="UP000184164"/>
    </source>
</evidence>
<dbReference type="CDD" id="cd02440">
    <property type="entry name" value="AdoMet_MTases"/>
    <property type="match status" value="1"/>
</dbReference>
<dbReference type="Gene3D" id="3.40.50.150">
    <property type="entry name" value="Vaccinia Virus protein VP39"/>
    <property type="match status" value="1"/>
</dbReference>
<dbReference type="InterPro" id="IPR041698">
    <property type="entry name" value="Methyltransf_25"/>
</dbReference>